<dbReference type="PROSITE" id="PS51715">
    <property type="entry name" value="G_GB1_RHD3"/>
    <property type="match status" value="1"/>
</dbReference>
<evidence type="ECO:0000256" key="3">
    <source>
        <dbReference type="PROSITE-ProRule" id="PRU01052"/>
    </source>
</evidence>
<dbReference type="GO" id="GO:0003924">
    <property type="term" value="F:GTPase activity"/>
    <property type="evidence" value="ECO:0007669"/>
    <property type="project" value="InterPro"/>
</dbReference>
<dbReference type="GO" id="GO:0005525">
    <property type="term" value="F:GTP binding"/>
    <property type="evidence" value="ECO:0007669"/>
    <property type="project" value="UniProtKB-KW"/>
</dbReference>
<evidence type="ECO:0000313" key="6">
    <source>
        <dbReference type="Proteomes" id="UP000218231"/>
    </source>
</evidence>
<dbReference type="PANTHER" id="PTHR10751">
    <property type="entry name" value="GUANYLATE BINDING PROTEIN"/>
    <property type="match status" value="1"/>
</dbReference>
<comment type="caution">
    <text evidence="5">The sequence shown here is derived from an EMBL/GenBank/DDBJ whole genome shotgun (WGS) entry which is preliminary data.</text>
</comment>
<comment type="similarity">
    <text evidence="3">Belongs to the TRAFAC class dynamin-like GTPase superfamily. GB1/RHD3 GTPase family.</text>
</comment>
<dbReference type="OrthoDB" id="7788754at2759"/>
<keyword evidence="2" id="KW-0342">GTP-binding</keyword>
<evidence type="ECO:0000259" key="4">
    <source>
        <dbReference type="PROSITE" id="PS51715"/>
    </source>
</evidence>
<dbReference type="InterPro" id="IPR027417">
    <property type="entry name" value="P-loop_NTPase"/>
</dbReference>
<keyword evidence="1" id="KW-0547">Nucleotide-binding</keyword>
<dbReference type="Pfam" id="PF02263">
    <property type="entry name" value="GBP"/>
    <property type="match status" value="1"/>
</dbReference>
<proteinExistence type="inferred from homology"/>
<keyword evidence="6" id="KW-1185">Reference proteome</keyword>
<gene>
    <name evidence="5" type="ORF">WR25_18742</name>
</gene>
<dbReference type="STRING" id="2018661.A0A2A2K4D7"/>
<sequence>MAAGYAAPIVELYGGSKNNYKLSQKELEKTLGRADIADKKIALISIAGAFRKGKSFLLNFLVTYLEHLQKGGKGEWFDETTVLDKFNWRGGADRDTNGIFIWSVPYILEDQNGEEVSFSMKRGSQSRQITVAFQKM</sequence>
<dbReference type="EMBL" id="LIAE01009712">
    <property type="protein sequence ID" value="PAV68669.1"/>
    <property type="molecule type" value="Genomic_DNA"/>
</dbReference>
<reference evidence="5 6" key="1">
    <citation type="journal article" date="2017" name="Curr. Biol.">
        <title>Genome architecture and evolution of a unichromosomal asexual nematode.</title>
        <authorList>
            <person name="Fradin H."/>
            <person name="Zegar C."/>
            <person name="Gutwein M."/>
            <person name="Lucas J."/>
            <person name="Kovtun M."/>
            <person name="Corcoran D."/>
            <person name="Baugh L.R."/>
            <person name="Kiontke K."/>
            <person name="Gunsalus K."/>
            <person name="Fitch D.H."/>
            <person name="Piano F."/>
        </authorList>
    </citation>
    <scope>NUCLEOTIDE SEQUENCE [LARGE SCALE GENOMIC DNA]</scope>
    <source>
        <strain evidence="5">PF1309</strain>
    </source>
</reference>
<name>A0A2A2K4D7_9BILA</name>
<dbReference type="InterPro" id="IPR015894">
    <property type="entry name" value="Guanylate-bd_N"/>
</dbReference>
<dbReference type="SUPFAM" id="SSF52540">
    <property type="entry name" value="P-loop containing nucleoside triphosphate hydrolases"/>
    <property type="match status" value="1"/>
</dbReference>
<evidence type="ECO:0000313" key="5">
    <source>
        <dbReference type="EMBL" id="PAV68669.1"/>
    </source>
</evidence>
<accession>A0A2A2K4D7</accession>
<protein>
    <recommendedName>
        <fullName evidence="4">GB1/RHD3-type G domain-containing protein</fullName>
    </recommendedName>
</protein>
<dbReference type="AlphaFoldDB" id="A0A2A2K4D7"/>
<feature type="domain" description="GB1/RHD3-type G" evidence="4">
    <location>
        <begin position="38"/>
        <end position="136"/>
    </location>
</feature>
<dbReference type="InterPro" id="IPR030386">
    <property type="entry name" value="G_GB1_RHD3_dom"/>
</dbReference>
<organism evidence="5 6">
    <name type="scientific">Diploscapter pachys</name>
    <dbReference type="NCBI Taxonomy" id="2018661"/>
    <lineage>
        <taxon>Eukaryota</taxon>
        <taxon>Metazoa</taxon>
        <taxon>Ecdysozoa</taxon>
        <taxon>Nematoda</taxon>
        <taxon>Chromadorea</taxon>
        <taxon>Rhabditida</taxon>
        <taxon>Rhabditina</taxon>
        <taxon>Rhabditomorpha</taxon>
        <taxon>Rhabditoidea</taxon>
        <taxon>Rhabditidae</taxon>
        <taxon>Diploscapter</taxon>
    </lineage>
</organism>
<dbReference type="Gene3D" id="3.40.50.300">
    <property type="entry name" value="P-loop containing nucleotide triphosphate hydrolases"/>
    <property type="match status" value="1"/>
</dbReference>
<evidence type="ECO:0000256" key="2">
    <source>
        <dbReference type="ARBA" id="ARBA00023134"/>
    </source>
</evidence>
<evidence type="ECO:0000256" key="1">
    <source>
        <dbReference type="ARBA" id="ARBA00022741"/>
    </source>
</evidence>
<dbReference type="Proteomes" id="UP000218231">
    <property type="component" value="Unassembled WGS sequence"/>
</dbReference>